<keyword evidence="3" id="KW-1185">Reference proteome</keyword>
<dbReference type="Proteomes" id="UP000245765">
    <property type="component" value="Unassembled WGS sequence"/>
</dbReference>
<reference evidence="3" key="1">
    <citation type="submission" date="2018-05" db="EMBL/GenBank/DDBJ databases">
        <authorList>
            <person name="Du Z."/>
            <person name="Wang X."/>
        </authorList>
    </citation>
    <scope>NUCLEOTIDE SEQUENCE [LARGE SCALE GENOMIC DNA]</scope>
    <source>
        <strain evidence="3">CQN31</strain>
    </source>
</reference>
<keyword evidence="1" id="KW-0472">Membrane</keyword>
<keyword evidence="1" id="KW-1133">Transmembrane helix</keyword>
<sequence>MVTTRLPYRAGLAFGAVAFLAGAVLGPLRELALAPRLGGLAAAWIEAAAMAFLLWLAARATVQPGSSLRDRALIAALALTIVLLAEAALSWIFAATGLAAARAPRGAAEQVPGLVLLLWLVALPFLRRTT</sequence>
<evidence type="ECO:0000313" key="2">
    <source>
        <dbReference type="EMBL" id="PWS34208.1"/>
    </source>
</evidence>
<proteinExistence type="predicted"/>
<feature type="transmembrane region" description="Helical" evidence="1">
    <location>
        <begin position="41"/>
        <end position="62"/>
    </location>
</feature>
<accession>A0A317F9K9</accession>
<dbReference type="AlphaFoldDB" id="A0A317F9K9"/>
<keyword evidence="1" id="KW-0812">Transmembrane</keyword>
<protein>
    <submittedName>
        <fullName evidence="2">Uncharacterized protein</fullName>
    </submittedName>
</protein>
<feature type="transmembrane region" description="Helical" evidence="1">
    <location>
        <begin position="74"/>
        <end position="101"/>
    </location>
</feature>
<comment type="caution">
    <text evidence="2">The sequence shown here is derived from an EMBL/GenBank/DDBJ whole genome shotgun (WGS) entry which is preliminary data.</text>
</comment>
<feature type="transmembrane region" description="Helical" evidence="1">
    <location>
        <begin position="107"/>
        <end position="126"/>
    </location>
</feature>
<gene>
    <name evidence="2" type="ORF">DFH01_26640</name>
</gene>
<evidence type="ECO:0000313" key="3">
    <source>
        <dbReference type="Proteomes" id="UP000245765"/>
    </source>
</evidence>
<dbReference type="EMBL" id="QGNA01000008">
    <property type="protein sequence ID" value="PWS34208.1"/>
    <property type="molecule type" value="Genomic_DNA"/>
</dbReference>
<name>A0A317F9K9_9PROT</name>
<organism evidence="2 3">
    <name type="scientific">Falsiroseomonas bella</name>
    <dbReference type="NCBI Taxonomy" id="2184016"/>
    <lineage>
        <taxon>Bacteria</taxon>
        <taxon>Pseudomonadati</taxon>
        <taxon>Pseudomonadota</taxon>
        <taxon>Alphaproteobacteria</taxon>
        <taxon>Acetobacterales</taxon>
        <taxon>Roseomonadaceae</taxon>
        <taxon>Falsiroseomonas</taxon>
    </lineage>
</organism>
<evidence type="ECO:0000256" key="1">
    <source>
        <dbReference type="SAM" id="Phobius"/>
    </source>
</evidence>